<gene>
    <name evidence="2" type="ORF">AWC30_05115</name>
</gene>
<keyword evidence="1" id="KW-1133">Transmembrane helix</keyword>
<proteinExistence type="predicted"/>
<reference evidence="2 3" key="1">
    <citation type="submission" date="2016-01" db="EMBL/GenBank/DDBJ databases">
        <title>The new phylogeny of the genus Mycobacterium.</title>
        <authorList>
            <person name="Tarcisio F."/>
            <person name="Conor M."/>
            <person name="Antonella G."/>
            <person name="Elisabetta G."/>
            <person name="Giulia F.S."/>
            <person name="Sara T."/>
            <person name="Anna F."/>
            <person name="Clotilde B."/>
            <person name="Roberto B."/>
            <person name="Veronica D.S."/>
            <person name="Fabio R."/>
            <person name="Monica P."/>
            <person name="Olivier J."/>
            <person name="Enrico T."/>
            <person name="Nicola S."/>
        </authorList>
    </citation>
    <scope>NUCLEOTIDE SEQUENCE [LARGE SCALE GENOMIC DNA]</scope>
    <source>
        <strain evidence="2 3">DSM 44153</strain>
    </source>
</reference>
<keyword evidence="1" id="KW-0472">Membrane</keyword>
<dbReference type="OrthoDB" id="9828722at2"/>
<evidence type="ECO:0000256" key="1">
    <source>
        <dbReference type="SAM" id="Phobius"/>
    </source>
</evidence>
<dbReference type="Proteomes" id="UP000193090">
    <property type="component" value="Unassembled WGS sequence"/>
</dbReference>
<keyword evidence="1" id="KW-0812">Transmembrane</keyword>
<sequence>MNRLRPVLAAVLVMSGLGAGGWLLWHRSDCAIIEDAGQQWAALMAATNDSFDRGTFYQAEFQALADMEATMVDTLRSAAREVSSPELAEQLDVWADSTAMNLEVQREDSTAWGELPPPDVMAKLQRSQDLYLDSTGMLAQRCPTLKPKLHLA</sequence>
<keyword evidence="3" id="KW-1185">Reference proteome</keyword>
<organism evidence="2 3">
    <name type="scientific">Mycolicibacillus trivialis</name>
    <dbReference type="NCBI Taxonomy" id="1798"/>
    <lineage>
        <taxon>Bacteria</taxon>
        <taxon>Bacillati</taxon>
        <taxon>Actinomycetota</taxon>
        <taxon>Actinomycetes</taxon>
        <taxon>Mycobacteriales</taxon>
        <taxon>Mycobacteriaceae</taxon>
        <taxon>Mycolicibacillus</taxon>
    </lineage>
</organism>
<feature type="transmembrane region" description="Helical" evidence="1">
    <location>
        <begin position="7"/>
        <end position="25"/>
    </location>
</feature>
<dbReference type="AlphaFoldDB" id="A0A1X2EP17"/>
<dbReference type="RefSeq" id="WP_085109067.1">
    <property type="nucleotide sequence ID" value="NZ_JACKSN010000171.1"/>
</dbReference>
<dbReference type="EMBL" id="LQPZ01000013">
    <property type="protein sequence ID" value="ORX06951.1"/>
    <property type="molecule type" value="Genomic_DNA"/>
</dbReference>
<accession>A0A1X2EP17</accession>
<protein>
    <submittedName>
        <fullName evidence="2">Uncharacterized protein</fullName>
    </submittedName>
</protein>
<evidence type="ECO:0000313" key="2">
    <source>
        <dbReference type="EMBL" id="ORX06951.1"/>
    </source>
</evidence>
<comment type="caution">
    <text evidence="2">The sequence shown here is derived from an EMBL/GenBank/DDBJ whole genome shotgun (WGS) entry which is preliminary data.</text>
</comment>
<name>A0A1X2EP17_9MYCO</name>
<dbReference type="STRING" id="1798.AWC30_05115"/>
<evidence type="ECO:0000313" key="3">
    <source>
        <dbReference type="Proteomes" id="UP000193090"/>
    </source>
</evidence>